<comment type="caution">
    <text evidence="1">The sequence shown here is derived from an EMBL/GenBank/DDBJ whole genome shotgun (WGS) entry which is preliminary data.</text>
</comment>
<gene>
    <name evidence="1" type="ORF">EVAR_100563_1</name>
</gene>
<dbReference type="Proteomes" id="UP000299102">
    <property type="component" value="Unassembled WGS sequence"/>
</dbReference>
<organism evidence="1 2">
    <name type="scientific">Eumeta variegata</name>
    <name type="common">Bagworm moth</name>
    <name type="synonym">Eumeta japonica</name>
    <dbReference type="NCBI Taxonomy" id="151549"/>
    <lineage>
        <taxon>Eukaryota</taxon>
        <taxon>Metazoa</taxon>
        <taxon>Ecdysozoa</taxon>
        <taxon>Arthropoda</taxon>
        <taxon>Hexapoda</taxon>
        <taxon>Insecta</taxon>
        <taxon>Pterygota</taxon>
        <taxon>Neoptera</taxon>
        <taxon>Endopterygota</taxon>
        <taxon>Lepidoptera</taxon>
        <taxon>Glossata</taxon>
        <taxon>Ditrysia</taxon>
        <taxon>Tineoidea</taxon>
        <taxon>Psychidae</taxon>
        <taxon>Oiketicinae</taxon>
        <taxon>Eumeta</taxon>
    </lineage>
</organism>
<dbReference type="OrthoDB" id="10557525at2759"/>
<dbReference type="EMBL" id="BGZK01001166">
    <property type="protein sequence ID" value="GBP73208.1"/>
    <property type="molecule type" value="Genomic_DNA"/>
</dbReference>
<evidence type="ECO:0000313" key="2">
    <source>
        <dbReference type="Proteomes" id="UP000299102"/>
    </source>
</evidence>
<protein>
    <submittedName>
        <fullName evidence="1">Uncharacterized protein</fullName>
    </submittedName>
</protein>
<reference evidence="1 2" key="1">
    <citation type="journal article" date="2019" name="Commun. Biol.">
        <title>The bagworm genome reveals a unique fibroin gene that provides high tensile strength.</title>
        <authorList>
            <person name="Kono N."/>
            <person name="Nakamura H."/>
            <person name="Ohtoshi R."/>
            <person name="Tomita M."/>
            <person name="Numata K."/>
            <person name="Arakawa K."/>
        </authorList>
    </citation>
    <scope>NUCLEOTIDE SEQUENCE [LARGE SCALE GENOMIC DNA]</scope>
</reference>
<dbReference type="AlphaFoldDB" id="A0A4C1YB56"/>
<sequence>MFSGKRRMSLNIVAEKIIMKIRDSKESPIPSPLIDEKPDRARCIKRPVRRPALSAPPIYLCRNKFFCAPIPHDTKQC</sequence>
<keyword evidence="2" id="KW-1185">Reference proteome</keyword>
<proteinExistence type="predicted"/>
<name>A0A4C1YB56_EUMVA</name>
<accession>A0A4C1YB56</accession>
<evidence type="ECO:0000313" key="1">
    <source>
        <dbReference type="EMBL" id="GBP73208.1"/>
    </source>
</evidence>